<proteinExistence type="predicted"/>
<organism evidence="2">
    <name type="scientific">viral metagenome</name>
    <dbReference type="NCBI Taxonomy" id="1070528"/>
    <lineage>
        <taxon>unclassified sequences</taxon>
        <taxon>metagenomes</taxon>
        <taxon>organismal metagenomes</taxon>
    </lineage>
</organism>
<feature type="region of interest" description="Disordered" evidence="1">
    <location>
        <begin position="1"/>
        <end position="22"/>
    </location>
</feature>
<name>A0A6M3K7R5_9ZZZZ</name>
<dbReference type="EMBL" id="MT142304">
    <property type="protein sequence ID" value="QJA77823.1"/>
    <property type="molecule type" value="Genomic_DNA"/>
</dbReference>
<evidence type="ECO:0000313" key="2">
    <source>
        <dbReference type="EMBL" id="QJA77823.1"/>
    </source>
</evidence>
<evidence type="ECO:0000256" key="1">
    <source>
        <dbReference type="SAM" id="MobiDB-lite"/>
    </source>
</evidence>
<sequence length="100" mass="11773">MMIPNCYQSSTASDKNWDSSTTTCPSNYLEEEDYYITEAWWLQEVPSIEVIPIDIPKKKIDHPLLKECIKEKLALPKQPFIPKYRMDRLIGKREKRIGRA</sequence>
<reference evidence="2" key="1">
    <citation type="submission" date="2020-03" db="EMBL/GenBank/DDBJ databases">
        <title>The deep terrestrial virosphere.</title>
        <authorList>
            <person name="Holmfeldt K."/>
            <person name="Nilsson E."/>
            <person name="Simone D."/>
            <person name="Lopez-Fernandez M."/>
            <person name="Wu X."/>
            <person name="de Brujin I."/>
            <person name="Lundin D."/>
            <person name="Andersson A."/>
            <person name="Bertilsson S."/>
            <person name="Dopson M."/>
        </authorList>
    </citation>
    <scope>NUCLEOTIDE SEQUENCE</scope>
    <source>
        <strain evidence="2">MM415A01207</strain>
    </source>
</reference>
<accession>A0A6M3K7R5</accession>
<protein>
    <submittedName>
        <fullName evidence="2">Uncharacterized protein</fullName>
    </submittedName>
</protein>
<dbReference type="AlphaFoldDB" id="A0A6M3K7R5"/>
<gene>
    <name evidence="2" type="ORF">MM415A01207_0016</name>
</gene>